<dbReference type="InterPro" id="IPR015943">
    <property type="entry name" value="WD40/YVTN_repeat-like_dom_sf"/>
</dbReference>
<evidence type="ECO:0000256" key="1">
    <source>
        <dbReference type="ARBA" id="ARBA00004123"/>
    </source>
</evidence>
<gene>
    <name evidence="6" type="ORF">CAMP_LOCUS8269</name>
</gene>
<reference evidence="6" key="1">
    <citation type="submission" date="2022-11" db="EMBL/GenBank/DDBJ databases">
        <authorList>
            <person name="Kikuchi T."/>
        </authorList>
    </citation>
    <scope>NUCLEOTIDE SEQUENCE</scope>
    <source>
        <strain evidence="6">PS1010</strain>
    </source>
</reference>
<evidence type="ECO:0000256" key="5">
    <source>
        <dbReference type="SAM" id="MobiDB-lite"/>
    </source>
</evidence>
<dbReference type="AlphaFoldDB" id="A0A9P1ILV9"/>
<dbReference type="Proteomes" id="UP001152747">
    <property type="component" value="Unassembled WGS sequence"/>
</dbReference>
<dbReference type="GO" id="GO:0017056">
    <property type="term" value="F:structural constituent of nuclear pore"/>
    <property type="evidence" value="ECO:0007669"/>
    <property type="project" value="InterPro"/>
</dbReference>
<dbReference type="EMBL" id="CANHGI010000003">
    <property type="protein sequence ID" value="CAI5445632.1"/>
    <property type="molecule type" value="Genomic_DNA"/>
</dbReference>
<evidence type="ECO:0000256" key="2">
    <source>
        <dbReference type="ARBA" id="ARBA00005569"/>
    </source>
</evidence>
<comment type="caution">
    <text evidence="6">The sequence shown here is derived from an EMBL/GenBank/DDBJ whole genome shotgun (WGS) entry which is preliminary data.</text>
</comment>
<dbReference type="GO" id="GO:0016973">
    <property type="term" value="P:poly(A)+ mRNA export from nucleus"/>
    <property type="evidence" value="ECO:0007669"/>
    <property type="project" value="TreeGrafter"/>
</dbReference>
<dbReference type="Gene3D" id="1.20.58.1380">
    <property type="match status" value="1"/>
</dbReference>
<feature type="compositionally biased region" description="Polar residues" evidence="5">
    <location>
        <begin position="421"/>
        <end position="431"/>
    </location>
</feature>
<dbReference type="GO" id="GO:0000972">
    <property type="term" value="P:transcription-dependent tethering of RNA polymerase II gene DNA at nuclear periphery"/>
    <property type="evidence" value="ECO:0007669"/>
    <property type="project" value="TreeGrafter"/>
</dbReference>
<dbReference type="GO" id="GO:0006606">
    <property type="term" value="P:protein import into nucleus"/>
    <property type="evidence" value="ECO:0007669"/>
    <property type="project" value="TreeGrafter"/>
</dbReference>
<dbReference type="Gene3D" id="2.130.10.10">
    <property type="entry name" value="YVTN repeat-like/Quinoprotein amine dehydrogenase"/>
    <property type="match status" value="1"/>
</dbReference>
<sequence length="1099" mass="124823">MVNASELELTLDRVPVEYPALVKEAVLKINRSEVPTNCATLNDSYCWFLSKGKLLIWERIIRNRNSIPIELTLPPSGLLLSTKCVVIYEVPSAKSSKNPPAVLAISPEGVLRHWPSIKSQTFSEKILDLGSEVVLRVELVDRPTFEKNANFILTTTSGSVYFISGGNLEAHKVAGKEAHGIKRRISSIIFGGLSKEVSLVRNSILIRENNRDITPLSICISPDYLTVYDISTGTEVWTLKSSDFFQNFALMWLNFEMVLMVLIAASHEDANTFGLYLIYISGNWRQEIPLDSSWSCRVPLPEARALFLKSNDSILSNLTLSIPERTAESKTSERTDGIMIINPFFVQTMYVPDDLENLEAWKLTLCKSISLPANDQLIGVATCKQYCYIMLLNSGVATIRLLPKGFSGTQSDFTTTTTSTNLENHQSSPKTSGPEDWGILSEILSEMVATGLPKTVQLKTLNKAFELFGEKDMVKSNLELTKMVEKVRNNGEFAAIVEQYLYAIIDYTDAANTVETELNAKQILTSRMLLFLKHMGVFERVLTAKIIGEEGEERNGAAVLGEINERVAASSSIWKWRNIDNTNAKLFDLIMEKALRSVPECIEIGLSDRDSFFGKCAFVHTIPQVALNQLTAILARENGAKFEHFNAICELFIAIKEGILAWRRSKCSIPKSKNWWTIQSILPSYLEISQKLRDELKDAKCSESERSRLYSYILSIYDFYLGEIDWQPNADQILMDIILLGKVSDGLALAEKHKDFGVLVKITLKSDRNTRQVTLNRLKKLFELDDFEMYLCEYLKTHGLNDVLLEQRGERVDAYLDNFKELRFSREISNKQYSKAAYTLMSLADNETKSFKKFTDYLMRAYFCAKAANPGDQGVQEVLQFYKKRLPELKHRKTIPPSVFAAAHGNDYDVMMSVEEMLEWNMTLQDDQIDGYMRALHLLADLIAVEETGEQEMVLRERVDSIWQQLLDSEEWNRVKIREDIENKTNFGQLCTALISSFSHEKGSSFPKWMPNERLTIIPRNFDDILAKCEFDMDGKHGAWIKAHMKFVGGELRKQADLPEEAFYHPDSVNTGSTSSAVLNWFKPMMELREQRWANSIEA</sequence>
<accession>A0A9P1ILV9</accession>
<name>A0A9P1ILV9_9PELO</name>
<protein>
    <submittedName>
        <fullName evidence="6">Uncharacterized protein</fullName>
    </submittedName>
</protein>
<dbReference type="PANTHER" id="PTHR13405:SF11">
    <property type="entry name" value="NUCLEAR PORE COMPLEX PROTEIN NUP133"/>
    <property type="match status" value="1"/>
</dbReference>
<organism evidence="6 7">
    <name type="scientific">Caenorhabditis angaria</name>
    <dbReference type="NCBI Taxonomy" id="860376"/>
    <lineage>
        <taxon>Eukaryota</taxon>
        <taxon>Metazoa</taxon>
        <taxon>Ecdysozoa</taxon>
        <taxon>Nematoda</taxon>
        <taxon>Chromadorea</taxon>
        <taxon>Rhabditida</taxon>
        <taxon>Rhabditina</taxon>
        <taxon>Rhabditomorpha</taxon>
        <taxon>Rhabditoidea</taxon>
        <taxon>Rhabditidae</taxon>
        <taxon>Peloderinae</taxon>
        <taxon>Caenorhabditis</taxon>
    </lineage>
</organism>
<proteinExistence type="inferred from homology"/>
<dbReference type="InterPro" id="IPR037624">
    <property type="entry name" value="Nup133-like"/>
</dbReference>
<dbReference type="SUPFAM" id="SSF117289">
    <property type="entry name" value="Nucleoporin domain"/>
    <property type="match status" value="1"/>
</dbReference>
<feature type="region of interest" description="Disordered" evidence="5">
    <location>
        <begin position="413"/>
        <end position="435"/>
    </location>
</feature>
<evidence type="ECO:0000313" key="6">
    <source>
        <dbReference type="EMBL" id="CAI5445632.1"/>
    </source>
</evidence>
<dbReference type="OrthoDB" id="103454at2759"/>
<keyword evidence="3" id="KW-0813">Transport</keyword>
<dbReference type="PANTHER" id="PTHR13405">
    <property type="entry name" value="NUCLEAR PORE COMPLEX PROTEIN NUP133"/>
    <property type="match status" value="1"/>
</dbReference>
<evidence type="ECO:0000313" key="7">
    <source>
        <dbReference type="Proteomes" id="UP001152747"/>
    </source>
</evidence>
<evidence type="ECO:0000256" key="3">
    <source>
        <dbReference type="ARBA" id="ARBA00022448"/>
    </source>
</evidence>
<evidence type="ECO:0000256" key="4">
    <source>
        <dbReference type="ARBA" id="ARBA00023242"/>
    </source>
</evidence>
<keyword evidence="7" id="KW-1185">Reference proteome</keyword>
<comment type="subcellular location">
    <subcellularLocation>
        <location evidence="1">Nucleus</location>
    </subcellularLocation>
</comment>
<comment type="similarity">
    <text evidence="2">Belongs to the nucleoporin Nup133 family.</text>
</comment>
<dbReference type="GO" id="GO:0031080">
    <property type="term" value="C:nuclear pore outer ring"/>
    <property type="evidence" value="ECO:0007669"/>
    <property type="project" value="TreeGrafter"/>
</dbReference>
<keyword evidence="4" id="KW-0539">Nucleus</keyword>